<evidence type="ECO:0000313" key="7">
    <source>
        <dbReference type="EMBL" id="EQD40043.1"/>
    </source>
</evidence>
<feature type="non-terminal residue" evidence="7">
    <location>
        <position position="1"/>
    </location>
</feature>
<dbReference type="InterPro" id="IPR042175">
    <property type="entry name" value="Cell/Rod_MreC_2"/>
</dbReference>
<evidence type="ECO:0000259" key="6">
    <source>
        <dbReference type="Pfam" id="PF04085"/>
    </source>
</evidence>
<organism evidence="7">
    <name type="scientific">mine drainage metagenome</name>
    <dbReference type="NCBI Taxonomy" id="410659"/>
    <lineage>
        <taxon>unclassified sequences</taxon>
        <taxon>metagenomes</taxon>
        <taxon>ecological metagenomes</taxon>
    </lineage>
</organism>
<proteinExistence type="inferred from homology"/>
<sequence length="266" mass="28705">SRRELEAENRHLRTQVRNLKIRTLRFDRPRAGERRADRPEEGAATGPKRWLPANIVDIELSRLRQRILIDRGTANGVFRNQAVLDDYGIVGQTMQVGPWSAAVLLITDPDSDLPVQIERTGLRTIAVGTGDPDKIALPYLPANANVRVGDVLVTSGLGGVFPAGYPVARVSRIQRGAAQPMSQVLATPFAHLQTDREVMLLWFRHDSPAAPLRETGGQLRVGTPGAQPLPAPPRPTSKAAPAPGKPGVKAPQAAQPTAGSAQPRQP</sequence>
<gene>
    <name evidence="7" type="ORF">B1A_16616</name>
</gene>
<evidence type="ECO:0000256" key="3">
    <source>
        <dbReference type="ARBA" id="ARBA00022960"/>
    </source>
</evidence>
<reference evidence="7" key="1">
    <citation type="submission" date="2013-08" db="EMBL/GenBank/DDBJ databases">
        <authorList>
            <person name="Mendez C."/>
            <person name="Richter M."/>
            <person name="Ferrer M."/>
            <person name="Sanchez J."/>
        </authorList>
    </citation>
    <scope>NUCLEOTIDE SEQUENCE</scope>
</reference>
<dbReference type="InterPro" id="IPR007221">
    <property type="entry name" value="MreC"/>
</dbReference>
<dbReference type="InterPro" id="IPR042177">
    <property type="entry name" value="Cell/Rod_1"/>
</dbReference>
<evidence type="ECO:0000256" key="2">
    <source>
        <dbReference type="ARBA" id="ARBA00013855"/>
    </source>
</evidence>
<keyword evidence="3" id="KW-0133">Cell shape</keyword>
<dbReference type="PANTHER" id="PTHR34138:SF1">
    <property type="entry name" value="CELL SHAPE-DETERMINING PROTEIN MREC"/>
    <property type="match status" value="1"/>
</dbReference>
<feature type="domain" description="Rod shape-determining protein MreC beta-barrel core" evidence="6">
    <location>
        <begin position="57"/>
        <end position="202"/>
    </location>
</feature>
<dbReference type="NCBIfam" id="TIGR00219">
    <property type="entry name" value="mreC"/>
    <property type="match status" value="1"/>
</dbReference>
<feature type="region of interest" description="Disordered" evidence="5">
    <location>
        <begin position="211"/>
        <end position="266"/>
    </location>
</feature>
<reference evidence="7" key="2">
    <citation type="journal article" date="2014" name="ISME J.">
        <title>Microbial stratification in low pH oxic and suboxic macroscopic growths along an acid mine drainage.</title>
        <authorList>
            <person name="Mendez-Garcia C."/>
            <person name="Mesa V."/>
            <person name="Sprenger R.R."/>
            <person name="Richter M."/>
            <person name="Diez M.S."/>
            <person name="Solano J."/>
            <person name="Bargiela R."/>
            <person name="Golyshina O.V."/>
            <person name="Manteca A."/>
            <person name="Ramos J.L."/>
            <person name="Gallego J.R."/>
            <person name="Llorente I."/>
            <person name="Martins Dos Santos V.A."/>
            <person name="Jensen O.N."/>
            <person name="Pelaez A.I."/>
            <person name="Sanchez J."/>
            <person name="Ferrer M."/>
        </authorList>
    </citation>
    <scope>NUCLEOTIDE SEQUENCE</scope>
</reference>
<name>T0Z4V9_9ZZZZ</name>
<evidence type="ECO:0000256" key="5">
    <source>
        <dbReference type="SAM" id="MobiDB-lite"/>
    </source>
</evidence>
<dbReference type="GO" id="GO:0005886">
    <property type="term" value="C:plasma membrane"/>
    <property type="evidence" value="ECO:0007669"/>
    <property type="project" value="TreeGrafter"/>
</dbReference>
<protein>
    <recommendedName>
        <fullName evidence="2">Cell shape-determining protein MreC</fullName>
    </recommendedName>
    <alternativeName>
        <fullName evidence="4">Cell shape protein MreC</fullName>
    </alternativeName>
</protein>
<dbReference type="InterPro" id="IPR055342">
    <property type="entry name" value="MreC_beta-barrel_core"/>
</dbReference>
<accession>T0Z4V9</accession>
<feature type="compositionally biased region" description="Polar residues" evidence="5">
    <location>
        <begin position="255"/>
        <end position="266"/>
    </location>
</feature>
<evidence type="ECO:0000256" key="1">
    <source>
        <dbReference type="ARBA" id="ARBA00009369"/>
    </source>
</evidence>
<comment type="similarity">
    <text evidence="1">Belongs to the MreC family.</text>
</comment>
<dbReference type="PANTHER" id="PTHR34138">
    <property type="entry name" value="CELL SHAPE-DETERMINING PROTEIN MREC"/>
    <property type="match status" value="1"/>
</dbReference>
<dbReference type="GO" id="GO:0008360">
    <property type="term" value="P:regulation of cell shape"/>
    <property type="evidence" value="ECO:0007669"/>
    <property type="project" value="UniProtKB-KW"/>
</dbReference>
<dbReference type="Pfam" id="PF04085">
    <property type="entry name" value="MreC"/>
    <property type="match status" value="1"/>
</dbReference>
<dbReference type="AlphaFoldDB" id="T0Z4V9"/>
<dbReference type="Gene3D" id="2.40.10.340">
    <property type="entry name" value="Rod shape-determining protein MreC, domain 1"/>
    <property type="match status" value="1"/>
</dbReference>
<dbReference type="EMBL" id="AUZX01012209">
    <property type="protein sequence ID" value="EQD40043.1"/>
    <property type="molecule type" value="Genomic_DNA"/>
</dbReference>
<evidence type="ECO:0000256" key="4">
    <source>
        <dbReference type="ARBA" id="ARBA00032089"/>
    </source>
</evidence>
<feature type="compositionally biased region" description="Low complexity" evidence="5">
    <location>
        <begin position="236"/>
        <end position="254"/>
    </location>
</feature>
<comment type="caution">
    <text evidence="7">The sequence shown here is derived from an EMBL/GenBank/DDBJ whole genome shotgun (WGS) entry which is preliminary data.</text>
</comment>
<dbReference type="Gene3D" id="2.40.10.350">
    <property type="entry name" value="Rod shape-determining protein MreC, domain 2"/>
    <property type="match status" value="1"/>
</dbReference>